<evidence type="ECO:0000313" key="2">
    <source>
        <dbReference type="EMBL" id="CAE8639157.1"/>
    </source>
</evidence>
<feature type="compositionally biased region" description="Polar residues" evidence="1">
    <location>
        <begin position="127"/>
        <end position="138"/>
    </location>
</feature>
<reference evidence="2" key="1">
    <citation type="submission" date="2021-02" db="EMBL/GenBank/DDBJ databases">
        <authorList>
            <person name="Dougan E. K."/>
            <person name="Rhodes N."/>
            <person name="Thang M."/>
            <person name="Chan C."/>
        </authorList>
    </citation>
    <scope>NUCLEOTIDE SEQUENCE</scope>
</reference>
<accession>A0A813HKT8</accession>
<comment type="caution">
    <text evidence="2">The sequence shown here is derived from an EMBL/GenBank/DDBJ whole genome shotgun (WGS) entry which is preliminary data.</text>
</comment>
<feature type="compositionally biased region" description="Basic and acidic residues" evidence="1">
    <location>
        <begin position="117"/>
        <end position="126"/>
    </location>
</feature>
<dbReference type="EMBL" id="CAJNNV010032169">
    <property type="protein sequence ID" value="CAE8639157.1"/>
    <property type="molecule type" value="Genomic_DNA"/>
</dbReference>
<feature type="region of interest" description="Disordered" evidence="1">
    <location>
        <begin position="219"/>
        <end position="245"/>
    </location>
</feature>
<dbReference type="Proteomes" id="UP000654075">
    <property type="component" value="Unassembled WGS sequence"/>
</dbReference>
<keyword evidence="3" id="KW-1185">Reference proteome</keyword>
<feature type="region of interest" description="Disordered" evidence="1">
    <location>
        <begin position="1"/>
        <end position="57"/>
    </location>
</feature>
<sequence>MKKAATASRRQKAPRCSWSKPKARRGETMAFSAAGSLLPGSLKPQGATSSKACGPARPVIRTPAGFLRASQAGTALPHTPGSTGAARMQGPFPQGPRQPVERTRAPLGRACRSQRRVSIEPSRRQSDPQQTRTKTSSGAGATPLLTLPVPPVLAAGLRQAAGLRLGRYGVLPTRNADDSLLLGAWKRAKPMHVATRSTTQLLPEPGEWDWVRSPLPGHPSINALEEPAKSTWGNGNRLRGAFPER</sequence>
<gene>
    <name evidence="2" type="ORF">PGLA1383_LOCUS54208</name>
</gene>
<proteinExistence type="predicted"/>
<feature type="region of interest" description="Disordered" evidence="1">
    <location>
        <begin position="70"/>
        <end position="144"/>
    </location>
</feature>
<evidence type="ECO:0000256" key="1">
    <source>
        <dbReference type="SAM" id="MobiDB-lite"/>
    </source>
</evidence>
<feature type="compositionally biased region" description="Basic residues" evidence="1">
    <location>
        <begin position="1"/>
        <end position="13"/>
    </location>
</feature>
<organism evidence="2 3">
    <name type="scientific">Polarella glacialis</name>
    <name type="common">Dinoflagellate</name>
    <dbReference type="NCBI Taxonomy" id="89957"/>
    <lineage>
        <taxon>Eukaryota</taxon>
        <taxon>Sar</taxon>
        <taxon>Alveolata</taxon>
        <taxon>Dinophyceae</taxon>
        <taxon>Suessiales</taxon>
        <taxon>Suessiaceae</taxon>
        <taxon>Polarella</taxon>
    </lineage>
</organism>
<name>A0A813HKT8_POLGL</name>
<dbReference type="AlphaFoldDB" id="A0A813HKT8"/>
<protein>
    <submittedName>
        <fullName evidence="2">Uncharacterized protein</fullName>
    </submittedName>
</protein>
<evidence type="ECO:0000313" key="3">
    <source>
        <dbReference type="Proteomes" id="UP000654075"/>
    </source>
</evidence>